<evidence type="ECO:0000256" key="1">
    <source>
        <dbReference type="ARBA" id="ARBA00022679"/>
    </source>
</evidence>
<dbReference type="InterPro" id="IPR019378">
    <property type="entry name" value="GDP-Fuc_O-FucTrfase"/>
</dbReference>
<evidence type="ECO:0000313" key="6">
    <source>
        <dbReference type="Proteomes" id="UP001385951"/>
    </source>
</evidence>
<keyword evidence="4" id="KW-0472">Membrane</keyword>
<gene>
    <name evidence="5" type="ORF">QCA50_002423</name>
</gene>
<dbReference type="Gene3D" id="3.40.50.11350">
    <property type="match status" value="1"/>
</dbReference>
<proteinExistence type="predicted"/>
<accession>A0AAW0GNS1</accession>
<dbReference type="GO" id="GO:0006004">
    <property type="term" value="P:fucose metabolic process"/>
    <property type="evidence" value="ECO:0007669"/>
    <property type="project" value="UniProtKB-KW"/>
</dbReference>
<evidence type="ECO:0000313" key="5">
    <source>
        <dbReference type="EMBL" id="KAK7695233.1"/>
    </source>
</evidence>
<dbReference type="GO" id="GO:0016740">
    <property type="term" value="F:transferase activity"/>
    <property type="evidence" value="ECO:0007669"/>
    <property type="project" value="UniProtKB-KW"/>
</dbReference>
<dbReference type="Proteomes" id="UP001385951">
    <property type="component" value="Unassembled WGS sequence"/>
</dbReference>
<sequence length="506" mass="57348">MVSSPKRTMSSIYSRYKRLSQDYDLPLPSPADAHPHRSLGSAWCSRRFTKRYLAILAVLLVCTYLRFWSVQNATSDSKSIVVDDSLPPLYEEWHTEELALPQHDPELPPPEGGEGRYINFANHIYGLGWGNALQEVLLDSYLAYQSGRAYVFDNYTWSRDLDPPPYSDYNGKLIPSRIPLRTMIVGPTAGGEFAHGDNSPRSVGVEYFRKVCPTPQIVSADEINAGMGVQDPTAQQVITRWLDVLNTIDNRCVEVDRFSQQVFGYWTFGSASRLLGIWEEYKKSPIVRQFKWSPLIHDAFDTNYRLFTSPSALGWSFLPFRSPDPYAPIPGLLVLHVRRGDYEAHCEHLANWSSEYSGFNDFPEFPDKFVPPPGSGTNGTATEEAKAIYREHCYPSIEQIVKRVEEIRDTKAGKGLKNVYVMTNGPRPWVADLKTALKQTGHWSKVATSRDMQLTPEQKYIAQAIDMLVGHRAQVIIGNGFSSMTSNIVMLRMARDDLTPDSNRFW</sequence>
<dbReference type="Pfam" id="PF10250">
    <property type="entry name" value="O-FucT"/>
    <property type="match status" value="1"/>
</dbReference>
<evidence type="ECO:0000256" key="4">
    <source>
        <dbReference type="SAM" id="Phobius"/>
    </source>
</evidence>
<feature type="transmembrane region" description="Helical" evidence="4">
    <location>
        <begin position="52"/>
        <end position="69"/>
    </location>
</feature>
<keyword evidence="4" id="KW-1133">Transmembrane helix</keyword>
<keyword evidence="6" id="KW-1185">Reference proteome</keyword>
<keyword evidence="2" id="KW-0294">Fucose metabolism</keyword>
<dbReference type="EMBL" id="JASBNA010000002">
    <property type="protein sequence ID" value="KAK7695233.1"/>
    <property type="molecule type" value="Genomic_DNA"/>
</dbReference>
<keyword evidence="4" id="KW-0812">Transmembrane</keyword>
<keyword evidence="1" id="KW-0808">Transferase</keyword>
<reference evidence="5 6" key="1">
    <citation type="submission" date="2022-09" db="EMBL/GenBank/DDBJ databases">
        <authorList>
            <person name="Palmer J.M."/>
        </authorList>
    </citation>
    <scope>NUCLEOTIDE SEQUENCE [LARGE SCALE GENOMIC DNA]</scope>
    <source>
        <strain evidence="5 6">DSM 7382</strain>
    </source>
</reference>
<keyword evidence="3" id="KW-0119">Carbohydrate metabolism</keyword>
<protein>
    <submittedName>
        <fullName evidence="5">Uncharacterized protein</fullName>
    </submittedName>
</protein>
<name>A0AAW0GNS1_9APHY</name>
<evidence type="ECO:0000256" key="3">
    <source>
        <dbReference type="ARBA" id="ARBA00023277"/>
    </source>
</evidence>
<evidence type="ECO:0000256" key="2">
    <source>
        <dbReference type="ARBA" id="ARBA00023253"/>
    </source>
</evidence>
<dbReference type="AlphaFoldDB" id="A0AAW0GNS1"/>
<organism evidence="5 6">
    <name type="scientific">Cerrena zonata</name>
    <dbReference type="NCBI Taxonomy" id="2478898"/>
    <lineage>
        <taxon>Eukaryota</taxon>
        <taxon>Fungi</taxon>
        <taxon>Dikarya</taxon>
        <taxon>Basidiomycota</taxon>
        <taxon>Agaricomycotina</taxon>
        <taxon>Agaricomycetes</taxon>
        <taxon>Polyporales</taxon>
        <taxon>Cerrenaceae</taxon>
        <taxon>Cerrena</taxon>
    </lineage>
</organism>
<comment type="caution">
    <text evidence="5">The sequence shown here is derived from an EMBL/GenBank/DDBJ whole genome shotgun (WGS) entry which is preliminary data.</text>
</comment>
<dbReference type="CDD" id="cd11296">
    <property type="entry name" value="O-FucT_like"/>
    <property type="match status" value="1"/>
</dbReference>